<gene>
    <name evidence="5" type="ORF">AJAP_13560</name>
</gene>
<organism evidence="5 6">
    <name type="scientific">Amycolatopsis japonica</name>
    <dbReference type="NCBI Taxonomy" id="208439"/>
    <lineage>
        <taxon>Bacteria</taxon>
        <taxon>Bacillati</taxon>
        <taxon>Actinomycetota</taxon>
        <taxon>Actinomycetes</taxon>
        <taxon>Pseudonocardiales</taxon>
        <taxon>Pseudonocardiaceae</taxon>
        <taxon>Amycolatopsis</taxon>
        <taxon>Amycolatopsis japonica group</taxon>
    </lineage>
</organism>
<dbReference type="PROSITE" id="PS00211">
    <property type="entry name" value="ABC_TRANSPORTER_1"/>
    <property type="match status" value="1"/>
</dbReference>
<dbReference type="InterPro" id="IPR017871">
    <property type="entry name" value="ABC_transporter-like_CS"/>
</dbReference>
<dbReference type="InterPro" id="IPR040582">
    <property type="entry name" value="OB_MalK-like"/>
</dbReference>
<evidence type="ECO:0000256" key="1">
    <source>
        <dbReference type="ARBA" id="ARBA00022448"/>
    </source>
</evidence>
<dbReference type="GO" id="GO:0016887">
    <property type="term" value="F:ATP hydrolysis activity"/>
    <property type="evidence" value="ECO:0007669"/>
    <property type="project" value="InterPro"/>
</dbReference>
<dbReference type="GO" id="GO:0005524">
    <property type="term" value="F:ATP binding"/>
    <property type="evidence" value="ECO:0007669"/>
    <property type="project" value="UniProtKB-KW"/>
</dbReference>
<dbReference type="EMBL" id="CP008953">
    <property type="protein sequence ID" value="AIG75593.1"/>
    <property type="molecule type" value="Genomic_DNA"/>
</dbReference>
<keyword evidence="2" id="KW-0547">Nucleotide-binding</keyword>
<dbReference type="SUPFAM" id="SSF52540">
    <property type="entry name" value="P-loop containing nucleoside triphosphate hydrolases"/>
    <property type="match status" value="1"/>
</dbReference>
<dbReference type="KEGG" id="aja:AJAP_13560"/>
<dbReference type="NCBIfam" id="NF008653">
    <property type="entry name" value="PRK11650.1"/>
    <property type="match status" value="1"/>
</dbReference>
<dbReference type="SMART" id="SM00382">
    <property type="entry name" value="AAA"/>
    <property type="match status" value="1"/>
</dbReference>
<dbReference type="PANTHER" id="PTHR43875:SF1">
    <property type="entry name" value="OSMOPROTECTIVE COMPOUNDS UPTAKE ATP-BINDING PROTEIN GGTA"/>
    <property type="match status" value="1"/>
</dbReference>
<dbReference type="Pfam" id="PF00005">
    <property type="entry name" value="ABC_tran"/>
    <property type="match status" value="1"/>
</dbReference>
<proteinExistence type="predicted"/>
<dbReference type="CDD" id="cd03301">
    <property type="entry name" value="ABC_MalK_N"/>
    <property type="match status" value="1"/>
</dbReference>
<dbReference type="InterPro" id="IPR008995">
    <property type="entry name" value="Mo/tungstate-bd_C_term_dom"/>
</dbReference>
<dbReference type="GO" id="GO:0055052">
    <property type="term" value="C:ATP-binding cassette (ABC) transporter complex, substrate-binding subunit-containing"/>
    <property type="evidence" value="ECO:0007669"/>
    <property type="project" value="TreeGrafter"/>
</dbReference>
<dbReference type="RefSeq" id="WP_038511256.1">
    <property type="nucleotide sequence ID" value="NZ_CP008953.1"/>
</dbReference>
<dbReference type="Proteomes" id="UP000028492">
    <property type="component" value="Chromosome"/>
</dbReference>
<dbReference type="InterPro" id="IPR015855">
    <property type="entry name" value="ABC_transpr_MalK-like"/>
</dbReference>
<dbReference type="Gene3D" id="2.40.50.100">
    <property type="match status" value="1"/>
</dbReference>
<evidence type="ECO:0000256" key="3">
    <source>
        <dbReference type="ARBA" id="ARBA00022840"/>
    </source>
</evidence>
<evidence type="ECO:0000259" key="4">
    <source>
        <dbReference type="PROSITE" id="PS50893"/>
    </source>
</evidence>
<dbReference type="GO" id="GO:0008643">
    <property type="term" value="P:carbohydrate transport"/>
    <property type="evidence" value="ECO:0007669"/>
    <property type="project" value="InterPro"/>
</dbReference>
<dbReference type="PROSITE" id="PS50893">
    <property type="entry name" value="ABC_TRANSPORTER_2"/>
    <property type="match status" value="1"/>
</dbReference>
<accession>A0A075URI5</accession>
<dbReference type="AlphaFoldDB" id="A0A075URI5"/>
<dbReference type="SUPFAM" id="SSF50331">
    <property type="entry name" value="MOP-like"/>
    <property type="match status" value="1"/>
</dbReference>
<dbReference type="eggNOG" id="COG3842">
    <property type="taxonomic scope" value="Bacteria"/>
</dbReference>
<protein>
    <submittedName>
        <fullName evidence="5">ABC transporter ATP-binding protein</fullName>
        <ecNumber evidence="5">3.6.3.20</ecNumber>
    </submittedName>
</protein>
<dbReference type="STRING" id="208439.AJAP_13560"/>
<dbReference type="InterPro" id="IPR003439">
    <property type="entry name" value="ABC_transporter-like_ATP-bd"/>
</dbReference>
<keyword evidence="5" id="KW-0378">Hydrolase</keyword>
<sequence>MATVTFSDTTRFYAGVDRPAVDGLDLEVADGEFLVLVGPSGCGKSTTLRMLAGLEGVDDGSIHIGDRDVTELPPKDRDIAMVFQNYALYPHMTVGENIGFHLKLAKMPKAERERKVAEAAAVLDLTEYLDRKPAKLSGGQRQRVAMGRAIVREPSVFLMDEPLSNLDAKLRVQTRTQIASLQRRLGITTLYVTHDQVEAMTMGDRVAVLKDGILQQCDTPVGLFAKPVNVFVAGFIGSPAMNLLETTVDSDGAVAGGTRLPLTPAQRSALTGPGIVVGVRPEGWTIGDGGFEAIVEVVEELGSDQYLYCRDGERVLTVRTPGMAPWQRGEPISLTPQPGAVHLFDAATGDRLPDA</sequence>
<evidence type="ECO:0000313" key="6">
    <source>
        <dbReference type="Proteomes" id="UP000028492"/>
    </source>
</evidence>
<dbReference type="GO" id="GO:0140359">
    <property type="term" value="F:ABC-type transporter activity"/>
    <property type="evidence" value="ECO:0007669"/>
    <property type="project" value="InterPro"/>
</dbReference>
<dbReference type="Gene3D" id="3.40.50.300">
    <property type="entry name" value="P-loop containing nucleotide triphosphate hydrolases"/>
    <property type="match status" value="1"/>
</dbReference>
<name>A0A075URI5_9PSEU</name>
<dbReference type="InterPro" id="IPR003593">
    <property type="entry name" value="AAA+_ATPase"/>
</dbReference>
<dbReference type="FunFam" id="3.40.50.300:FF:000042">
    <property type="entry name" value="Maltose/maltodextrin ABC transporter, ATP-binding protein"/>
    <property type="match status" value="1"/>
</dbReference>
<reference evidence="5 6" key="1">
    <citation type="journal article" date="2014" name="J. Biotechnol.">
        <title>Complete genome sequence of the actinobacterium Amycolatopsis japonica MG417-CF17(T) (=DSM 44213T) producing (S,S)-N,N'-ethylenediaminedisuccinic acid.</title>
        <authorList>
            <person name="Stegmann E."/>
            <person name="Albersmeier A."/>
            <person name="Spohn M."/>
            <person name="Gert H."/>
            <person name="Weber T."/>
            <person name="Wohlleben W."/>
            <person name="Kalinowski J."/>
            <person name="Ruckert C."/>
        </authorList>
    </citation>
    <scope>NUCLEOTIDE SEQUENCE [LARGE SCALE GENOMIC DNA]</scope>
    <source>
        <strain evidence="6">MG417-CF17 (DSM 44213)</strain>
    </source>
</reference>
<keyword evidence="3 5" id="KW-0067">ATP-binding</keyword>
<evidence type="ECO:0000256" key="2">
    <source>
        <dbReference type="ARBA" id="ARBA00022741"/>
    </source>
</evidence>
<dbReference type="Pfam" id="PF17912">
    <property type="entry name" value="OB_MalK"/>
    <property type="match status" value="1"/>
</dbReference>
<dbReference type="InterPro" id="IPR012340">
    <property type="entry name" value="NA-bd_OB-fold"/>
</dbReference>
<keyword evidence="1" id="KW-0813">Transport</keyword>
<keyword evidence="6" id="KW-1185">Reference proteome</keyword>
<evidence type="ECO:0000313" key="5">
    <source>
        <dbReference type="EMBL" id="AIG75593.1"/>
    </source>
</evidence>
<feature type="domain" description="ABC transporter" evidence="4">
    <location>
        <begin position="4"/>
        <end position="236"/>
    </location>
</feature>
<dbReference type="HOGENOM" id="CLU_000604_1_1_11"/>
<dbReference type="Gene3D" id="2.40.50.140">
    <property type="entry name" value="Nucleic acid-binding proteins"/>
    <property type="match status" value="1"/>
</dbReference>
<dbReference type="EC" id="3.6.3.20" evidence="5"/>
<dbReference type="PANTHER" id="PTHR43875">
    <property type="entry name" value="MALTODEXTRIN IMPORT ATP-BINDING PROTEIN MSMX"/>
    <property type="match status" value="1"/>
</dbReference>
<dbReference type="InterPro" id="IPR027417">
    <property type="entry name" value="P-loop_NTPase"/>
</dbReference>
<dbReference type="InterPro" id="IPR047641">
    <property type="entry name" value="ABC_transpr_MalK/UgpC-like"/>
</dbReference>